<evidence type="ECO:0000256" key="6">
    <source>
        <dbReference type="ARBA" id="ARBA00022741"/>
    </source>
</evidence>
<dbReference type="GO" id="GO:0015910">
    <property type="term" value="P:long-chain fatty acid import into peroxisome"/>
    <property type="evidence" value="ECO:0007669"/>
    <property type="project" value="TreeGrafter"/>
</dbReference>
<keyword evidence="10" id="KW-1133">Transmembrane helix</keyword>
<dbReference type="GO" id="GO:0005324">
    <property type="term" value="F:long-chain fatty acid transmembrane transporter activity"/>
    <property type="evidence" value="ECO:0007669"/>
    <property type="project" value="TreeGrafter"/>
</dbReference>
<evidence type="ECO:0000256" key="12">
    <source>
        <dbReference type="ARBA" id="ARBA00023140"/>
    </source>
</evidence>
<dbReference type="GO" id="GO:0005778">
    <property type="term" value="C:peroxisomal membrane"/>
    <property type="evidence" value="ECO:0007669"/>
    <property type="project" value="TreeGrafter"/>
</dbReference>
<name>A0A2T9YU12_9FUNG</name>
<evidence type="ECO:0000313" key="17">
    <source>
        <dbReference type="Proteomes" id="UP000245699"/>
    </source>
</evidence>
<evidence type="ECO:0000256" key="5">
    <source>
        <dbReference type="ARBA" id="ARBA00022692"/>
    </source>
</evidence>
<reference evidence="16 17" key="1">
    <citation type="journal article" date="2018" name="MBio">
        <title>Comparative Genomics Reveals the Core Gene Toolbox for the Fungus-Insect Symbiosis.</title>
        <authorList>
            <person name="Wang Y."/>
            <person name="Stata M."/>
            <person name="Wang W."/>
            <person name="Stajich J.E."/>
            <person name="White M.M."/>
            <person name="Moncalvo J.M."/>
        </authorList>
    </citation>
    <scope>NUCLEOTIDE SEQUENCE [LARGE SCALE GENOMIC DNA]</scope>
    <source>
        <strain evidence="16 17">AUS-77-4</strain>
    </source>
</reference>
<dbReference type="Gene3D" id="1.20.1560.10">
    <property type="entry name" value="ABC transporter type 1, transmembrane domain"/>
    <property type="match status" value="1"/>
</dbReference>
<evidence type="ECO:0000256" key="3">
    <source>
        <dbReference type="ARBA" id="ARBA00008575"/>
    </source>
</evidence>
<evidence type="ECO:0000313" key="16">
    <source>
        <dbReference type="EMBL" id="PVU95835.1"/>
    </source>
</evidence>
<evidence type="ECO:0000256" key="9">
    <source>
        <dbReference type="ARBA" id="ARBA00022967"/>
    </source>
</evidence>
<keyword evidence="11" id="KW-0472">Membrane</keyword>
<comment type="caution">
    <text evidence="16">The sequence shown here is derived from an EMBL/GenBank/DDBJ whole genome shotgun (WGS) entry which is preliminary data.</text>
</comment>
<keyword evidence="12" id="KW-0576">Peroxisome</keyword>
<keyword evidence="17" id="KW-1185">Reference proteome</keyword>
<dbReference type="Pfam" id="PF00005">
    <property type="entry name" value="ABC_tran"/>
    <property type="match status" value="1"/>
</dbReference>
<dbReference type="Gene3D" id="3.40.50.300">
    <property type="entry name" value="P-loop containing nucleotide triphosphate hydrolases"/>
    <property type="match status" value="1"/>
</dbReference>
<dbReference type="PROSITE" id="PS50929">
    <property type="entry name" value="ABC_TM1F"/>
    <property type="match status" value="1"/>
</dbReference>
<evidence type="ECO:0000256" key="2">
    <source>
        <dbReference type="ARBA" id="ARBA00004275"/>
    </source>
</evidence>
<dbReference type="SUPFAM" id="SSF52540">
    <property type="entry name" value="P-loop containing nucleoside triphosphate hydrolases"/>
    <property type="match status" value="1"/>
</dbReference>
<feature type="domain" description="ABC transporter" evidence="14">
    <location>
        <begin position="496"/>
        <end position="728"/>
    </location>
</feature>
<organism evidence="16 17">
    <name type="scientific">Furculomyces boomerangus</name>
    <dbReference type="NCBI Taxonomy" id="61424"/>
    <lineage>
        <taxon>Eukaryota</taxon>
        <taxon>Fungi</taxon>
        <taxon>Fungi incertae sedis</taxon>
        <taxon>Zoopagomycota</taxon>
        <taxon>Kickxellomycotina</taxon>
        <taxon>Harpellomycetes</taxon>
        <taxon>Harpellales</taxon>
        <taxon>Harpellaceae</taxon>
        <taxon>Furculomyces</taxon>
    </lineage>
</organism>
<proteinExistence type="inferred from homology"/>
<dbReference type="InterPro" id="IPR027417">
    <property type="entry name" value="P-loop_NTPase"/>
</dbReference>
<dbReference type="SMART" id="SM00382">
    <property type="entry name" value="AAA"/>
    <property type="match status" value="1"/>
</dbReference>
<dbReference type="InterPro" id="IPR050835">
    <property type="entry name" value="ABC_transporter_sub-D"/>
</dbReference>
<dbReference type="Pfam" id="PF06472">
    <property type="entry name" value="ABC_membrane_2"/>
    <property type="match status" value="1"/>
</dbReference>
<evidence type="ECO:0000259" key="15">
    <source>
        <dbReference type="PROSITE" id="PS50929"/>
    </source>
</evidence>
<evidence type="ECO:0000256" key="4">
    <source>
        <dbReference type="ARBA" id="ARBA00022448"/>
    </source>
</evidence>
<dbReference type="AlphaFoldDB" id="A0A2T9YU12"/>
<dbReference type="Proteomes" id="UP000245699">
    <property type="component" value="Unassembled WGS sequence"/>
</dbReference>
<keyword evidence="8" id="KW-0067">ATP-binding</keyword>
<dbReference type="EMBL" id="MBFT01000167">
    <property type="protein sequence ID" value="PVU95835.1"/>
    <property type="molecule type" value="Genomic_DNA"/>
</dbReference>
<dbReference type="GO" id="GO:0012505">
    <property type="term" value="C:endomembrane system"/>
    <property type="evidence" value="ECO:0007669"/>
    <property type="project" value="UniProtKB-SubCell"/>
</dbReference>
<feature type="region of interest" description="Disordered" evidence="13">
    <location>
        <begin position="69"/>
        <end position="99"/>
    </location>
</feature>
<keyword evidence="5" id="KW-0812">Transmembrane</keyword>
<dbReference type="GO" id="GO:0006635">
    <property type="term" value="P:fatty acid beta-oxidation"/>
    <property type="evidence" value="ECO:0007669"/>
    <property type="project" value="TreeGrafter"/>
</dbReference>
<comment type="subcellular location">
    <subcellularLocation>
        <location evidence="1">Endomembrane system</location>
        <topology evidence="1">Multi-pass membrane protein</topology>
    </subcellularLocation>
    <subcellularLocation>
        <location evidence="2">Peroxisome</location>
    </subcellularLocation>
</comment>
<dbReference type="InterPro" id="IPR003439">
    <property type="entry name" value="ABC_transporter-like_ATP-bd"/>
</dbReference>
<evidence type="ECO:0000256" key="7">
    <source>
        <dbReference type="ARBA" id="ARBA00022801"/>
    </source>
</evidence>
<dbReference type="InterPro" id="IPR036640">
    <property type="entry name" value="ABC1_TM_sf"/>
</dbReference>
<dbReference type="GO" id="GO:0140359">
    <property type="term" value="F:ABC-type transporter activity"/>
    <property type="evidence" value="ECO:0007669"/>
    <property type="project" value="InterPro"/>
</dbReference>
<sequence length="741" mass="84584">MLPGQGIFDHAIKKINYSTRTFLRNFQLQQLKSLNWLLWKYLNNKDKFNKGALILTIFFSFRQYQKLVRGQKGSPGPKKSKFPSKTQGQPSNSSEKPEKVGINKEFLKNIKKIIKIIVPGIRSKEFLTITVHSVLLVFRTVLSVYFASLDGEIVSSMVRLRFKEFLFGIMKWMLAAVPAAMTNSGLEYLQNLMSTQFRKRLTSRIHDLYLKDQNFYALSNLDSRIHNADQIIVVDVQKFCHSIAILYSNLVKPSLDFVVYNYMLAQRVGIQTLFIISSCIQLSTGLLRALTPPFGALVAEEQKLEGELHHAHSRIIENAEEIALWNGHKFELKVVQKKYKNLIKHVNRVFRLHVFYGMVEDFIIKYFWGAAGLIACAAPVFSERLPSIEEMRANKLAGKLILLKSRGSIPESALGARTKQFVTTRRLLLSGSDAMGRIIYLYKEIVQLSGFTQRVADLLNVLEDISNNKFVKTQITESKDDKKTNTDLLKERGKVVESENIVFKKVPILSPTGDVLIRELSFAVLPGMNLLVLGPNGCGKSSMFRILGGLWPVYGGILERPSPEKIFYLPQRPYMCSGTLRDQIIYPHTVFDLESNGVSDSDLADILEIVQLNSLVTREGGWDTVKEWRDSLSGGDKQRIAMARLFYHKPKFAIMDECTSAVSMDIERIMYSHAAKLGITMLTVSHRQSLWKYHNYLLEFDGQGNYLFTKFDPEERLSLLKEKQKLEQQSNLYEVLEEKLG</sequence>
<evidence type="ECO:0000256" key="1">
    <source>
        <dbReference type="ARBA" id="ARBA00004127"/>
    </source>
</evidence>
<dbReference type="InterPro" id="IPR003593">
    <property type="entry name" value="AAA+_ATPase"/>
</dbReference>
<dbReference type="STRING" id="61424.A0A2T9YU12"/>
<accession>A0A2T9YU12</accession>
<dbReference type="PROSITE" id="PS50893">
    <property type="entry name" value="ABC_TRANSPORTER_2"/>
    <property type="match status" value="1"/>
</dbReference>
<dbReference type="FunFam" id="3.40.50.300:FF:000800">
    <property type="entry name" value="ATP-binding cassette sub-family D member 1"/>
    <property type="match status" value="1"/>
</dbReference>
<evidence type="ECO:0000256" key="10">
    <source>
        <dbReference type="ARBA" id="ARBA00022989"/>
    </source>
</evidence>
<keyword evidence="9" id="KW-1278">Translocase</keyword>
<evidence type="ECO:0000256" key="13">
    <source>
        <dbReference type="SAM" id="MobiDB-lite"/>
    </source>
</evidence>
<dbReference type="GO" id="GO:0042760">
    <property type="term" value="P:very long-chain fatty acid catabolic process"/>
    <property type="evidence" value="ECO:0007669"/>
    <property type="project" value="TreeGrafter"/>
</dbReference>
<keyword evidence="6" id="KW-0547">Nucleotide-binding</keyword>
<protein>
    <recommendedName>
        <fullName evidence="18">ABC transporter domain-containing protein</fullName>
    </recommendedName>
</protein>
<dbReference type="InterPro" id="IPR011527">
    <property type="entry name" value="ABC1_TM_dom"/>
</dbReference>
<feature type="domain" description="ABC transmembrane type-1" evidence="15">
    <location>
        <begin position="134"/>
        <end position="364"/>
    </location>
</feature>
<dbReference type="PROSITE" id="PS00211">
    <property type="entry name" value="ABC_TRANSPORTER_1"/>
    <property type="match status" value="1"/>
</dbReference>
<dbReference type="InterPro" id="IPR017871">
    <property type="entry name" value="ABC_transporter-like_CS"/>
</dbReference>
<dbReference type="OrthoDB" id="422637at2759"/>
<evidence type="ECO:0000256" key="8">
    <source>
        <dbReference type="ARBA" id="ARBA00022840"/>
    </source>
</evidence>
<dbReference type="PANTHER" id="PTHR11384">
    <property type="entry name" value="ATP-BINDING CASSETTE, SUB-FAMILY D MEMBER"/>
    <property type="match status" value="1"/>
</dbReference>
<evidence type="ECO:0000259" key="14">
    <source>
        <dbReference type="PROSITE" id="PS50893"/>
    </source>
</evidence>
<comment type="similarity">
    <text evidence="3">Belongs to the ABC transporter superfamily. ABCD family. Peroxisomal fatty acyl CoA transporter (TC 3.A.1.203) subfamily.</text>
</comment>
<gene>
    <name evidence="16" type="ORF">BB559_002599</name>
</gene>
<keyword evidence="4" id="KW-0813">Transport</keyword>
<dbReference type="SUPFAM" id="SSF90123">
    <property type="entry name" value="ABC transporter transmembrane region"/>
    <property type="match status" value="1"/>
</dbReference>
<dbReference type="GO" id="GO:0005524">
    <property type="term" value="F:ATP binding"/>
    <property type="evidence" value="ECO:0007669"/>
    <property type="project" value="UniProtKB-KW"/>
</dbReference>
<dbReference type="GO" id="GO:0016887">
    <property type="term" value="F:ATP hydrolysis activity"/>
    <property type="evidence" value="ECO:0007669"/>
    <property type="project" value="InterPro"/>
</dbReference>
<dbReference type="GO" id="GO:0007031">
    <property type="term" value="P:peroxisome organization"/>
    <property type="evidence" value="ECO:0007669"/>
    <property type="project" value="TreeGrafter"/>
</dbReference>
<evidence type="ECO:0008006" key="18">
    <source>
        <dbReference type="Google" id="ProtNLM"/>
    </source>
</evidence>
<keyword evidence="7" id="KW-0378">Hydrolase</keyword>
<dbReference type="CDD" id="cd03223">
    <property type="entry name" value="ABCD_peroxisomal_ALDP"/>
    <property type="match status" value="1"/>
</dbReference>
<dbReference type="PANTHER" id="PTHR11384:SF69">
    <property type="entry name" value="PEROXISOMAL LONG-CHAIN FATTY ACID IMPORT PROTEIN 1"/>
    <property type="match status" value="1"/>
</dbReference>
<evidence type="ECO:0000256" key="11">
    <source>
        <dbReference type="ARBA" id="ARBA00023136"/>
    </source>
</evidence>